<gene>
    <name evidence="1" type="ORF">PoB_005884500</name>
</gene>
<dbReference type="AlphaFoldDB" id="A0AAV4CKY8"/>
<keyword evidence="2" id="KW-1185">Reference proteome</keyword>
<comment type="caution">
    <text evidence="1">The sequence shown here is derived from an EMBL/GenBank/DDBJ whole genome shotgun (WGS) entry which is preliminary data.</text>
</comment>
<dbReference type="EMBL" id="BLXT01006603">
    <property type="protein sequence ID" value="GFO32340.1"/>
    <property type="molecule type" value="Genomic_DNA"/>
</dbReference>
<organism evidence="1 2">
    <name type="scientific">Plakobranchus ocellatus</name>
    <dbReference type="NCBI Taxonomy" id="259542"/>
    <lineage>
        <taxon>Eukaryota</taxon>
        <taxon>Metazoa</taxon>
        <taxon>Spiralia</taxon>
        <taxon>Lophotrochozoa</taxon>
        <taxon>Mollusca</taxon>
        <taxon>Gastropoda</taxon>
        <taxon>Heterobranchia</taxon>
        <taxon>Euthyneura</taxon>
        <taxon>Panpulmonata</taxon>
        <taxon>Sacoglossa</taxon>
        <taxon>Placobranchoidea</taxon>
        <taxon>Plakobranchidae</taxon>
        <taxon>Plakobranchus</taxon>
    </lineage>
</organism>
<reference evidence="1 2" key="1">
    <citation type="journal article" date="2021" name="Elife">
        <title>Chloroplast acquisition without the gene transfer in kleptoplastic sea slugs, Plakobranchus ocellatus.</title>
        <authorList>
            <person name="Maeda T."/>
            <person name="Takahashi S."/>
            <person name="Yoshida T."/>
            <person name="Shimamura S."/>
            <person name="Takaki Y."/>
            <person name="Nagai Y."/>
            <person name="Toyoda A."/>
            <person name="Suzuki Y."/>
            <person name="Arimoto A."/>
            <person name="Ishii H."/>
            <person name="Satoh N."/>
            <person name="Nishiyama T."/>
            <person name="Hasebe M."/>
            <person name="Maruyama T."/>
            <person name="Minagawa J."/>
            <person name="Obokata J."/>
            <person name="Shigenobu S."/>
        </authorList>
    </citation>
    <scope>NUCLEOTIDE SEQUENCE [LARGE SCALE GENOMIC DNA]</scope>
</reference>
<name>A0AAV4CKY8_9GAST</name>
<accession>A0AAV4CKY8</accession>
<evidence type="ECO:0000313" key="1">
    <source>
        <dbReference type="EMBL" id="GFO32340.1"/>
    </source>
</evidence>
<dbReference type="Proteomes" id="UP000735302">
    <property type="component" value="Unassembled WGS sequence"/>
</dbReference>
<proteinExistence type="predicted"/>
<protein>
    <submittedName>
        <fullName evidence="1">Uncharacterized protein</fullName>
    </submittedName>
</protein>
<evidence type="ECO:0000313" key="2">
    <source>
        <dbReference type="Proteomes" id="UP000735302"/>
    </source>
</evidence>
<sequence>MLVAEVKGDCSELMACENTISNSALFNKDDDVVGYMNEAEALDLACTELSNLTSCVASRLETCDDDTVKYEMKATKDIIDYMCSEEGRQGRL</sequence>